<evidence type="ECO:0000313" key="3">
    <source>
        <dbReference type="WBParaSite" id="HPLM_0000388601-mRNA-1"/>
    </source>
</evidence>
<gene>
    <name evidence="1" type="ORF">HPLM_LOCUS3878</name>
</gene>
<dbReference type="AlphaFoldDB" id="A0A0N4W2E1"/>
<evidence type="ECO:0000313" key="1">
    <source>
        <dbReference type="EMBL" id="VDO21889.1"/>
    </source>
</evidence>
<dbReference type="OrthoDB" id="5920525at2759"/>
<dbReference type="InterPro" id="IPR043502">
    <property type="entry name" value="DNA/RNA_pol_sf"/>
</dbReference>
<keyword evidence="2" id="KW-1185">Reference proteome</keyword>
<dbReference type="EMBL" id="UZAF01016154">
    <property type="protein sequence ID" value="VDO21889.1"/>
    <property type="molecule type" value="Genomic_DNA"/>
</dbReference>
<reference evidence="1 2" key="2">
    <citation type="submission" date="2018-11" db="EMBL/GenBank/DDBJ databases">
        <authorList>
            <consortium name="Pathogen Informatics"/>
        </authorList>
    </citation>
    <scope>NUCLEOTIDE SEQUENCE [LARGE SCALE GENOMIC DNA]</scope>
    <source>
        <strain evidence="1 2">MHpl1</strain>
    </source>
</reference>
<dbReference type="OMA" id="KNDEIWP"/>
<dbReference type="Proteomes" id="UP000268014">
    <property type="component" value="Unassembled WGS sequence"/>
</dbReference>
<dbReference type="SUPFAM" id="SSF56672">
    <property type="entry name" value="DNA/RNA polymerases"/>
    <property type="match status" value="1"/>
</dbReference>
<protein>
    <submittedName>
        <fullName evidence="3">Reverse transcriptase domain-containing protein</fullName>
    </submittedName>
</protein>
<accession>A0A0N4W2E1</accession>
<name>A0A0N4W2E1_HAEPC</name>
<organism evidence="3">
    <name type="scientific">Haemonchus placei</name>
    <name type="common">Barber's pole worm</name>
    <dbReference type="NCBI Taxonomy" id="6290"/>
    <lineage>
        <taxon>Eukaryota</taxon>
        <taxon>Metazoa</taxon>
        <taxon>Ecdysozoa</taxon>
        <taxon>Nematoda</taxon>
        <taxon>Chromadorea</taxon>
        <taxon>Rhabditida</taxon>
        <taxon>Rhabditina</taxon>
        <taxon>Rhabditomorpha</taxon>
        <taxon>Strongyloidea</taxon>
        <taxon>Trichostrongylidae</taxon>
        <taxon>Haemonchus</taxon>
    </lineage>
</organism>
<dbReference type="STRING" id="6290.A0A0N4W2E1"/>
<dbReference type="PANTHER" id="PTHR47331">
    <property type="entry name" value="PHD-TYPE DOMAIN-CONTAINING PROTEIN"/>
    <property type="match status" value="1"/>
</dbReference>
<evidence type="ECO:0000313" key="2">
    <source>
        <dbReference type="Proteomes" id="UP000268014"/>
    </source>
</evidence>
<dbReference type="PANTHER" id="PTHR47331:SF1">
    <property type="entry name" value="GAG-LIKE PROTEIN"/>
    <property type="match status" value="1"/>
</dbReference>
<reference evidence="3" key="1">
    <citation type="submission" date="2017-02" db="UniProtKB">
        <authorList>
            <consortium name="WormBaseParasite"/>
        </authorList>
    </citation>
    <scope>IDENTIFICATION</scope>
</reference>
<sequence>MKVKKIMQDFHDAIEIRDKKISVKFLWGMNHMDLSDNYKAALSRLHQLYNSLRKNDEIWPTYSRIIEEQLQRNIIEDVPHSDNSSSYRTYKYYYEGENRRIVLDANSKKVGQLSLNDVLYKMPTIFPDLLGILIRTRIGKHLITGNVENAFHMIRLQESERNATRSKVKRYD</sequence>
<proteinExistence type="predicted"/>
<dbReference type="WBParaSite" id="HPLM_0000388601-mRNA-1">
    <property type="protein sequence ID" value="HPLM_0000388601-mRNA-1"/>
    <property type="gene ID" value="HPLM_0000388601"/>
</dbReference>